<dbReference type="Proteomes" id="UP000674143">
    <property type="component" value="Unassembled WGS sequence"/>
</dbReference>
<dbReference type="GeneID" id="92360671"/>
<dbReference type="AlphaFoldDB" id="A0A836KUC7"/>
<gene>
    <name evidence="1" type="ORF">LSCM4_04756</name>
</gene>
<proteinExistence type="predicted"/>
<keyword evidence="2" id="KW-1185">Reference proteome</keyword>
<reference evidence="2" key="2">
    <citation type="journal article" date="2021" name="Sci. Data">
        <title>Chromosome-scale genome sequencing, assembly and annotation of six genomes from subfamily Leishmaniinae.</title>
        <authorList>
            <person name="Almutairi H."/>
            <person name="Urbaniak M.D."/>
            <person name="Bates M.D."/>
            <person name="Jariyapan N."/>
            <person name="Kwakye-Nuako G."/>
            <person name="Thomaz Soccol V."/>
            <person name="Al-Salem W.S."/>
            <person name="Dillon R.J."/>
            <person name="Bates P.A."/>
            <person name="Gatherer D."/>
        </authorList>
    </citation>
    <scope>NUCLEOTIDE SEQUENCE [LARGE SCALE GENOMIC DNA]</scope>
</reference>
<evidence type="ECO:0000313" key="1">
    <source>
        <dbReference type="EMBL" id="KAG5478523.1"/>
    </source>
</evidence>
<name>A0A836KUC7_9TRYP</name>
<comment type="caution">
    <text evidence="1">The sequence shown here is derived from an EMBL/GenBank/DDBJ whole genome shotgun (WGS) entry which is preliminary data.</text>
</comment>
<accession>A0A836KUC7</accession>
<organism evidence="1 2">
    <name type="scientific">Leishmania orientalis</name>
    <dbReference type="NCBI Taxonomy" id="2249476"/>
    <lineage>
        <taxon>Eukaryota</taxon>
        <taxon>Discoba</taxon>
        <taxon>Euglenozoa</taxon>
        <taxon>Kinetoplastea</taxon>
        <taxon>Metakinetoplastina</taxon>
        <taxon>Trypanosomatida</taxon>
        <taxon>Trypanosomatidae</taxon>
        <taxon>Leishmaniinae</taxon>
        <taxon>Leishmania</taxon>
    </lineage>
</organism>
<dbReference type="RefSeq" id="XP_067063184.1">
    <property type="nucleotide sequence ID" value="XM_067206737.1"/>
</dbReference>
<sequence>MDGEVRVALLALWRDAAWMWRGQQCYWRLWSIRLEGVGLRLGYAQVSGLVEVDAYQRLSEVELFDLTNSTLVVCECEIRGHSFIDEYTVFAELMMREVERYL</sequence>
<dbReference type="KEGG" id="loi:92360671"/>
<evidence type="ECO:0000313" key="2">
    <source>
        <dbReference type="Proteomes" id="UP000674143"/>
    </source>
</evidence>
<reference evidence="2" key="1">
    <citation type="journal article" date="2021" name="Microbiol. Resour. Announc.">
        <title>LGAAP: Leishmaniinae Genome Assembly and Annotation Pipeline.</title>
        <authorList>
            <person name="Almutairi H."/>
            <person name="Urbaniak M.D."/>
            <person name="Bates M.D."/>
            <person name="Jariyapan N."/>
            <person name="Kwakye-Nuako G."/>
            <person name="Thomaz-Soccol V."/>
            <person name="Al-Salem W.S."/>
            <person name="Dillon R.J."/>
            <person name="Bates P.A."/>
            <person name="Gatherer D."/>
        </authorList>
    </citation>
    <scope>NUCLEOTIDE SEQUENCE [LARGE SCALE GENOMIC DNA]</scope>
</reference>
<protein>
    <submittedName>
        <fullName evidence="1">Uncharacterized protein</fullName>
    </submittedName>
</protein>
<dbReference type="EMBL" id="JAFHLR010000023">
    <property type="protein sequence ID" value="KAG5478523.1"/>
    <property type="molecule type" value="Genomic_DNA"/>
</dbReference>